<protein>
    <submittedName>
        <fullName evidence="1">Uncharacterized protein</fullName>
    </submittedName>
</protein>
<accession>A0A8X6LL53</accession>
<evidence type="ECO:0000313" key="1">
    <source>
        <dbReference type="EMBL" id="GFR11409.1"/>
    </source>
</evidence>
<gene>
    <name evidence="1" type="ORF">TNCT_537411</name>
</gene>
<sequence length="78" mass="9061">MTSAPRMPTSYTWLKSNVRIALQLQRIKSLEHQFTSSANGYVQGEILHLSMRYYDQGSSQYLLLRCYKQQSIPSSEML</sequence>
<dbReference type="EMBL" id="BMAO01006771">
    <property type="protein sequence ID" value="GFR11409.1"/>
    <property type="molecule type" value="Genomic_DNA"/>
</dbReference>
<comment type="caution">
    <text evidence="1">The sequence shown here is derived from an EMBL/GenBank/DDBJ whole genome shotgun (WGS) entry which is preliminary data.</text>
</comment>
<keyword evidence="2" id="KW-1185">Reference proteome</keyword>
<evidence type="ECO:0000313" key="2">
    <source>
        <dbReference type="Proteomes" id="UP000887116"/>
    </source>
</evidence>
<proteinExistence type="predicted"/>
<dbReference type="AlphaFoldDB" id="A0A8X6LL53"/>
<reference evidence="1" key="1">
    <citation type="submission" date="2020-07" db="EMBL/GenBank/DDBJ databases">
        <title>Multicomponent nature underlies the extraordinary mechanical properties of spider dragline silk.</title>
        <authorList>
            <person name="Kono N."/>
            <person name="Nakamura H."/>
            <person name="Mori M."/>
            <person name="Yoshida Y."/>
            <person name="Ohtoshi R."/>
            <person name="Malay A.D."/>
            <person name="Moran D.A.P."/>
            <person name="Tomita M."/>
            <person name="Numata K."/>
            <person name="Arakawa K."/>
        </authorList>
    </citation>
    <scope>NUCLEOTIDE SEQUENCE</scope>
</reference>
<name>A0A8X6LL53_TRICU</name>
<organism evidence="1 2">
    <name type="scientific">Trichonephila clavata</name>
    <name type="common">Joro spider</name>
    <name type="synonym">Nephila clavata</name>
    <dbReference type="NCBI Taxonomy" id="2740835"/>
    <lineage>
        <taxon>Eukaryota</taxon>
        <taxon>Metazoa</taxon>
        <taxon>Ecdysozoa</taxon>
        <taxon>Arthropoda</taxon>
        <taxon>Chelicerata</taxon>
        <taxon>Arachnida</taxon>
        <taxon>Araneae</taxon>
        <taxon>Araneomorphae</taxon>
        <taxon>Entelegynae</taxon>
        <taxon>Araneoidea</taxon>
        <taxon>Nephilidae</taxon>
        <taxon>Trichonephila</taxon>
    </lineage>
</organism>
<dbReference type="Proteomes" id="UP000887116">
    <property type="component" value="Unassembled WGS sequence"/>
</dbReference>